<dbReference type="GO" id="GO:0006891">
    <property type="term" value="P:intra-Golgi vesicle-mediated transport"/>
    <property type="evidence" value="ECO:0007669"/>
    <property type="project" value="TreeGrafter"/>
</dbReference>
<keyword evidence="7" id="KW-0472">Membrane</keyword>
<dbReference type="GO" id="GO:0017119">
    <property type="term" value="C:Golgi transport complex"/>
    <property type="evidence" value="ECO:0007669"/>
    <property type="project" value="TreeGrafter"/>
</dbReference>
<dbReference type="InterPro" id="IPR024603">
    <property type="entry name" value="COG_complex_COG2_C"/>
</dbReference>
<feature type="coiled-coil region" evidence="9">
    <location>
        <begin position="69"/>
        <end position="103"/>
    </location>
</feature>
<evidence type="ECO:0000256" key="7">
    <source>
        <dbReference type="ARBA" id="ARBA00023136"/>
    </source>
</evidence>
<dbReference type="InterPro" id="IPR024602">
    <property type="entry name" value="COG_su2_N"/>
</dbReference>
<keyword evidence="5" id="KW-0653">Protein transport</keyword>
<evidence type="ECO:0000259" key="10">
    <source>
        <dbReference type="Pfam" id="PF06148"/>
    </source>
</evidence>
<keyword evidence="13" id="KW-1185">Reference proteome</keyword>
<reference evidence="12 13" key="1">
    <citation type="submission" date="2023-03" db="EMBL/GenBank/DDBJ databases">
        <title>Genome insight into feeding habits of ladybird beetles.</title>
        <authorList>
            <person name="Li H.-S."/>
            <person name="Huang Y.-H."/>
            <person name="Pang H."/>
        </authorList>
    </citation>
    <scope>NUCLEOTIDE SEQUENCE [LARGE SCALE GENOMIC DNA]</scope>
    <source>
        <strain evidence="12">SYSU_2023b</strain>
        <tissue evidence="12">Whole body</tissue>
    </source>
</reference>
<dbReference type="Pfam" id="PF06148">
    <property type="entry name" value="COG2_N"/>
    <property type="match status" value="1"/>
</dbReference>
<accession>A0AAW1VAA9</accession>
<name>A0AAW1VAA9_9CUCU</name>
<evidence type="ECO:0000256" key="4">
    <source>
        <dbReference type="ARBA" id="ARBA00022448"/>
    </source>
</evidence>
<proteinExistence type="inferred from homology"/>
<dbReference type="InterPro" id="IPR009316">
    <property type="entry name" value="COG2"/>
</dbReference>
<evidence type="ECO:0000256" key="8">
    <source>
        <dbReference type="ARBA" id="ARBA00031344"/>
    </source>
</evidence>
<keyword evidence="6" id="KW-0333">Golgi apparatus</keyword>
<dbReference type="EMBL" id="JARQZJ010000122">
    <property type="protein sequence ID" value="KAK9889171.1"/>
    <property type="molecule type" value="Genomic_DNA"/>
</dbReference>
<evidence type="ECO:0000256" key="6">
    <source>
        <dbReference type="ARBA" id="ARBA00023034"/>
    </source>
</evidence>
<gene>
    <name evidence="12" type="ORF">WA026_004452</name>
</gene>
<organism evidence="12 13">
    <name type="scientific">Henosepilachna vigintioctopunctata</name>
    <dbReference type="NCBI Taxonomy" id="420089"/>
    <lineage>
        <taxon>Eukaryota</taxon>
        <taxon>Metazoa</taxon>
        <taxon>Ecdysozoa</taxon>
        <taxon>Arthropoda</taxon>
        <taxon>Hexapoda</taxon>
        <taxon>Insecta</taxon>
        <taxon>Pterygota</taxon>
        <taxon>Neoptera</taxon>
        <taxon>Endopterygota</taxon>
        <taxon>Coleoptera</taxon>
        <taxon>Polyphaga</taxon>
        <taxon>Cucujiformia</taxon>
        <taxon>Coccinelloidea</taxon>
        <taxon>Coccinellidae</taxon>
        <taxon>Epilachninae</taxon>
        <taxon>Epilachnini</taxon>
        <taxon>Henosepilachna</taxon>
    </lineage>
</organism>
<evidence type="ECO:0000256" key="2">
    <source>
        <dbReference type="ARBA" id="ARBA00007603"/>
    </source>
</evidence>
<evidence type="ECO:0000259" key="11">
    <source>
        <dbReference type="Pfam" id="PF12022"/>
    </source>
</evidence>
<evidence type="ECO:0000256" key="3">
    <source>
        <dbReference type="ARBA" id="ARBA00020977"/>
    </source>
</evidence>
<protein>
    <recommendedName>
        <fullName evidence="3">Conserved oligomeric Golgi complex subunit 2</fullName>
    </recommendedName>
    <alternativeName>
        <fullName evidence="8">Component of oligomeric Golgi complex 2</fullName>
    </alternativeName>
</protein>
<keyword evidence="9" id="KW-0175">Coiled coil</keyword>
<dbReference type="GO" id="GO:0015031">
    <property type="term" value="P:protein transport"/>
    <property type="evidence" value="ECO:0007669"/>
    <property type="project" value="UniProtKB-KW"/>
</dbReference>
<comment type="similarity">
    <text evidence="2">Belongs to the COG2 family.</text>
</comment>
<dbReference type="PANTHER" id="PTHR12961">
    <property type="entry name" value="CONSERVED OLIGOMERIC GOLGI COMPLEX COMPONENT 2"/>
    <property type="match status" value="1"/>
</dbReference>
<evidence type="ECO:0000256" key="1">
    <source>
        <dbReference type="ARBA" id="ARBA00004395"/>
    </source>
</evidence>
<dbReference type="GO" id="GO:0007030">
    <property type="term" value="P:Golgi organization"/>
    <property type="evidence" value="ECO:0007669"/>
    <property type="project" value="InterPro"/>
</dbReference>
<feature type="domain" description="COG complex component COG2 C-terminal" evidence="11">
    <location>
        <begin position="349"/>
        <end position="640"/>
    </location>
</feature>
<dbReference type="GO" id="GO:0000139">
    <property type="term" value="C:Golgi membrane"/>
    <property type="evidence" value="ECO:0007669"/>
    <property type="project" value="UniProtKB-SubCell"/>
</dbReference>
<sequence length="666" mass="77761">MSPLETHSYKDQFFEDDFSVDQCLSKLIQTANLETLKSHLKNFGDELHRQMAEILKTETEAIVNLAEYLTNLHAKIDDLSISLSQLQEQLKVLHTLIKTAESECKKTLTQKNMNDAEKNGLLARLDFISITLYVDNIIRSIENYQADEKLMCLERAVFKYSFQKNYLAQVGILESNSVILSTENKLLNMIHEQFRNGLKNNNESTVERCLRMYSNLEKQKDAEEFYQMNIVRPALQPLYTEKNLDKFNQDVNKIYIDTLKFLNVEMKILDDILQKNSDLKHCFNFILNSFWIEVDRQCRKGLPHITAPGNPELFQKRFVSTWNFLAEIAKKCNNINLVKTHPSFQDHIKRFNLAVYFEIRFQQIASQFETDLAIKPDDTSIFIGDNDFGFKLKITLDLYVALKKCFDGSVFINQLADHFMKFSMFLLSRYIMWFNIALEQKSSDINLEKFIMNSLVDIKIILDLLGNKENLGSSKNIYAIFPKRMESVISKVFDNNHRILTEFSIKLSKRFVSAYLSKCSEQLQNVTAIPRLFRRTNRNPPREPSTYIVESVKPIWQFYEKNMDTDEDIVKYLLNEVILGISEIYSTLVQDVLQSVCKTEESLRRLKNRNLSINDESSVNNSTETMSDEMKIREQIKLDIKYFITKLTPVTMPTTRDTLDKLNQTL</sequence>
<dbReference type="Pfam" id="PF12022">
    <property type="entry name" value="COG2_C"/>
    <property type="match status" value="1"/>
</dbReference>
<evidence type="ECO:0000256" key="5">
    <source>
        <dbReference type="ARBA" id="ARBA00022927"/>
    </source>
</evidence>
<evidence type="ECO:0000313" key="13">
    <source>
        <dbReference type="Proteomes" id="UP001431783"/>
    </source>
</evidence>
<dbReference type="AlphaFoldDB" id="A0AAW1VAA9"/>
<evidence type="ECO:0000256" key="9">
    <source>
        <dbReference type="SAM" id="Coils"/>
    </source>
</evidence>
<dbReference type="PANTHER" id="PTHR12961:SF0">
    <property type="entry name" value="CONSERVED OLIGOMERIC GOLGI COMPLEX SUBUNIT 2"/>
    <property type="match status" value="1"/>
</dbReference>
<feature type="domain" description="Conserved oligomeric Golgi complex subunit 2 N-terminal" evidence="10">
    <location>
        <begin position="10"/>
        <end position="79"/>
    </location>
</feature>
<comment type="subcellular location">
    <subcellularLocation>
        <location evidence="1">Golgi apparatus membrane</location>
        <topology evidence="1">Peripheral membrane protein</topology>
    </subcellularLocation>
</comment>
<evidence type="ECO:0000313" key="12">
    <source>
        <dbReference type="EMBL" id="KAK9889171.1"/>
    </source>
</evidence>
<keyword evidence="4" id="KW-0813">Transport</keyword>
<comment type="caution">
    <text evidence="12">The sequence shown here is derived from an EMBL/GenBank/DDBJ whole genome shotgun (WGS) entry which is preliminary data.</text>
</comment>
<dbReference type="Proteomes" id="UP001431783">
    <property type="component" value="Unassembled WGS sequence"/>
</dbReference>